<gene>
    <name evidence="2" type="ORF">Spb1_22040</name>
</gene>
<dbReference type="Proteomes" id="UP000315349">
    <property type="component" value="Chromosome"/>
</dbReference>
<dbReference type="RefSeq" id="WP_145299375.1">
    <property type="nucleotide sequence ID" value="NZ_CP036299.1"/>
</dbReference>
<keyword evidence="3" id="KW-1185">Reference proteome</keyword>
<feature type="transmembrane region" description="Helical" evidence="1">
    <location>
        <begin position="104"/>
        <end position="123"/>
    </location>
</feature>
<organism evidence="2 3">
    <name type="scientific">Planctopirus ephydatiae</name>
    <dbReference type="NCBI Taxonomy" id="2528019"/>
    <lineage>
        <taxon>Bacteria</taxon>
        <taxon>Pseudomonadati</taxon>
        <taxon>Planctomycetota</taxon>
        <taxon>Planctomycetia</taxon>
        <taxon>Planctomycetales</taxon>
        <taxon>Planctomycetaceae</taxon>
        <taxon>Planctopirus</taxon>
    </lineage>
</organism>
<sequence length="195" mass="22955">MSHERECQFQADEEFVTRFFCFEEIEELLPAEEFVSPEELLPSADQHWEVQDGREFFGYTKTEESWPMVDFFEPAPLVCRVRDRLVAHAVVTERRVKDRRQRQIAAQSFVFAMLMVISPWVSWNIINQSAVKEMHALLYEVVSPRPRMVIASRSASPREHDPEQELIDRLAHQRRQILYSLPAMATPALVTSQYW</sequence>
<accession>A0A518GNR3</accession>
<dbReference type="EMBL" id="CP036299">
    <property type="protein sequence ID" value="QDV30275.1"/>
    <property type="molecule type" value="Genomic_DNA"/>
</dbReference>
<reference evidence="2 3" key="1">
    <citation type="submission" date="2019-02" db="EMBL/GenBank/DDBJ databases">
        <title>Deep-cultivation of Planctomycetes and their phenomic and genomic characterization uncovers novel biology.</title>
        <authorList>
            <person name="Wiegand S."/>
            <person name="Jogler M."/>
            <person name="Boedeker C."/>
            <person name="Pinto D."/>
            <person name="Vollmers J."/>
            <person name="Rivas-Marin E."/>
            <person name="Kohn T."/>
            <person name="Peeters S.H."/>
            <person name="Heuer A."/>
            <person name="Rast P."/>
            <person name="Oberbeckmann S."/>
            <person name="Bunk B."/>
            <person name="Jeske O."/>
            <person name="Meyerdierks A."/>
            <person name="Storesund J.E."/>
            <person name="Kallscheuer N."/>
            <person name="Luecker S."/>
            <person name="Lage O.M."/>
            <person name="Pohl T."/>
            <person name="Merkel B.J."/>
            <person name="Hornburger P."/>
            <person name="Mueller R.-W."/>
            <person name="Bruemmer F."/>
            <person name="Labrenz M."/>
            <person name="Spormann A.M."/>
            <person name="Op den Camp H."/>
            <person name="Overmann J."/>
            <person name="Amann R."/>
            <person name="Jetten M.S.M."/>
            <person name="Mascher T."/>
            <person name="Medema M.H."/>
            <person name="Devos D.P."/>
            <person name="Kaster A.-K."/>
            <person name="Ovreas L."/>
            <person name="Rohde M."/>
            <person name="Galperin M.Y."/>
            <person name="Jogler C."/>
        </authorList>
    </citation>
    <scope>NUCLEOTIDE SEQUENCE [LARGE SCALE GENOMIC DNA]</scope>
    <source>
        <strain evidence="2 3">Spb1</strain>
    </source>
</reference>
<keyword evidence="1" id="KW-1133">Transmembrane helix</keyword>
<keyword evidence="1" id="KW-0472">Membrane</keyword>
<proteinExistence type="predicted"/>
<evidence type="ECO:0000313" key="2">
    <source>
        <dbReference type="EMBL" id="QDV30275.1"/>
    </source>
</evidence>
<dbReference type="OrthoDB" id="212803at2"/>
<keyword evidence="1" id="KW-0812">Transmembrane</keyword>
<dbReference type="AlphaFoldDB" id="A0A518GNR3"/>
<name>A0A518GNR3_9PLAN</name>
<protein>
    <submittedName>
        <fullName evidence="2">Uncharacterized protein</fullName>
    </submittedName>
</protein>
<evidence type="ECO:0000256" key="1">
    <source>
        <dbReference type="SAM" id="Phobius"/>
    </source>
</evidence>
<evidence type="ECO:0000313" key="3">
    <source>
        <dbReference type="Proteomes" id="UP000315349"/>
    </source>
</evidence>
<dbReference type="KEGG" id="peh:Spb1_22040"/>